<reference evidence="4 5" key="1">
    <citation type="submission" date="2019-12" db="EMBL/GenBank/DDBJ databases">
        <authorList>
            <person name="Dong K."/>
        </authorList>
    </citation>
    <scope>NUCLEOTIDE SEQUENCE [LARGE SCALE GENOMIC DNA]</scope>
    <source>
        <strain evidence="4 5">JCM 31225</strain>
    </source>
</reference>
<evidence type="ECO:0000313" key="4">
    <source>
        <dbReference type="EMBL" id="MVZ62509.1"/>
    </source>
</evidence>
<evidence type="ECO:0000256" key="1">
    <source>
        <dbReference type="SAM" id="Phobius"/>
    </source>
</evidence>
<dbReference type="InterPro" id="IPR006860">
    <property type="entry name" value="FecR"/>
</dbReference>
<keyword evidence="1" id="KW-0472">Membrane</keyword>
<name>A0A6N8L0H1_9SPHI</name>
<organism evidence="4 5">
    <name type="scientific">Sphingobacterium humi</name>
    <dbReference type="NCBI Taxonomy" id="1796905"/>
    <lineage>
        <taxon>Bacteria</taxon>
        <taxon>Pseudomonadati</taxon>
        <taxon>Bacteroidota</taxon>
        <taxon>Sphingobacteriia</taxon>
        <taxon>Sphingobacteriales</taxon>
        <taxon>Sphingobacteriaceae</taxon>
        <taxon>Sphingobacterium</taxon>
    </lineage>
</organism>
<evidence type="ECO:0000259" key="3">
    <source>
        <dbReference type="Pfam" id="PF16344"/>
    </source>
</evidence>
<feature type="domain" description="Protein FecR C-terminal" evidence="3">
    <location>
        <begin position="307"/>
        <end position="366"/>
    </location>
</feature>
<dbReference type="InterPro" id="IPR032508">
    <property type="entry name" value="FecR_C"/>
</dbReference>
<dbReference type="Pfam" id="PF16344">
    <property type="entry name" value="FecR_C"/>
    <property type="match status" value="1"/>
</dbReference>
<feature type="domain" description="FecR protein" evidence="2">
    <location>
        <begin position="160"/>
        <end position="262"/>
    </location>
</feature>
<dbReference type="RefSeq" id="WP_160369238.1">
    <property type="nucleotide sequence ID" value="NZ_WSQA01000007.1"/>
</dbReference>
<evidence type="ECO:0000259" key="2">
    <source>
        <dbReference type="Pfam" id="PF04773"/>
    </source>
</evidence>
<protein>
    <submittedName>
        <fullName evidence="4">DUF4974 domain-containing protein</fullName>
    </submittedName>
</protein>
<dbReference type="PANTHER" id="PTHR30273">
    <property type="entry name" value="PERIPLASMIC SIGNAL SENSOR AND SIGMA FACTOR ACTIVATOR FECR-RELATED"/>
    <property type="match status" value="1"/>
</dbReference>
<evidence type="ECO:0000313" key="5">
    <source>
        <dbReference type="Proteomes" id="UP000435036"/>
    </source>
</evidence>
<dbReference type="Gene3D" id="2.60.120.1440">
    <property type="match status" value="1"/>
</dbReference>
<proteinExistence type="predicted"/>
<dbReference type="InterPro" id="IPR012373">
    <property type="entry name" value="Ferrdict_sens_TM"/>
</dbReference>
<dbReference type="GO" id="GO:0016989">
    <property type="term" value="F:sigma factor antagonist activity"/>
    <property type="evidence" value="ECO:0007669"/>
    <property type="project" value="TreeGrafter"/>
</dbReference>
<comment type="caution">
    <text evidence="4">The sequence shown here is derived from an EMBL/GenBank/DDBJ whole genome shotgun (WGS) entry which is preliminary data.</text>
</comment>
<dbReference type="Pfam" id="PF04773">
    <property type="entry name" value="FecR"/>
    <property type="match status" value="1"/>
</dbReference>
<dbReference type="Gene3D" id="3.55.50.30">
    <property type="match status" value="1"/>
</dbReference>
<feature type="transmembrane region" description="Helical" evidence="1">
    <location>
        <begin position="67"/>
        <end position="88"/>
    </location>
</feature>
<dbReference type="EMBL" id="WSQA01000007">
    <property type="protein sequence ID" value="MVZ62509.1"/>
    <property type="molecule type" value="Genomic_DNA"/>
</dbReference>
<dbReference type="AlphaFoldDB" id="A0A6N8L0H1"/>
<dbReference type="OrthoDB" id="1099963at2"/>
<sequence length="378" mass="42485">MELKDFDKLLANYQQQSLSKKEQELVDQWLEEVGSQDQNQEWTEKEMQGIYQQILGQSAPKKQSIALWKWLSAAAAVILLAVGSWLFLQKPTPIVLQEIAATSIMPANEGVVLSVDNGEEIAMSDEKSGIILSKDGVQYLDGTRVLADADAVSSPKMLKLSTARGKIFQVTLSDGTKVWLNASSTISYPMAFSANERRVEITGEAYFEVAKQYHVDAQGKQVRTPFIVASKQQEVEVLGTHFNIKAYDNEDATATTLLEGSVAVADKHGRRALLKPGQQAHVGQQGQLLKVSPTDVYAILDWKNNLFSFHDCDLKEIMKEVERWYDIDVQIQQWPSDRFYGEIKRDVPLSELLKLIQMSSNLKFKVVSEGSERRLLMQ</sequence>
<dbReference type="Proteomes" id="UP000435036">
    <property type="component" value="Unassembled WGS sequence"/>
</dbReference>
<dbReference type="PANTHER" id="PTHR30273:SF2">
    <property type="entry name" value="PROTEIN FECR"/>
    <property type="match status" value="1"/>
</dbReference>
<keyword evidence="5" id="KW-1185">Reference proteome</keyword>
<accession>A0A6N8L0H1</accession>
<dbReference type="PIRSF" id="PIRSF018266">
    <property type="entry name" value="FecR"/>
    <property type="match status" value="1"/>
</dbReference>
<gene>
    <name evidence="4" type="ORF">GQF63_10780</name>
</gene>
<keyword evidence="1" id="KW-0812">Transmembrane</keyword>
<keyword evidence="1" id="KW-1133">Transmembrane helix</keyword>